<organism evidence="1 2">
    <name type="scientific">Paramarasmius palmivorus</name>
    <dbReference type="NCBI Taxonomy" id="297713"/>
    <lineage>
        <taxon>Eukaryota</taxon>
        <taxon>Fungi</taxon>
        <taxon>Dikarya</taxon>
        <taxon>Basidiomycota</taxon>
        <taxon>Agaricomycotina</taxon>
        <taxon>Agaricomycetes</taxon>
        <taxon>Agaricomycetidae</taxon>
        <taxon>Agaricales</taxon>
        <taxon>Marasmiineae</taxon>
        <taxon>Marasmiaceae</taxon>
        <taxon>Paramarasmius</taxon>
    </lineage>
</organism>
<evidence type="ECO:0000313" key="1">
    <source>
        <dbReference type="EMBL" id="KAK7021347.1"/>
    </source>
</evidence>
<name>A0AAW0B988_9AGAR</name>
<comment type="caution">
    <text evidence="1">The sequence shown here is derived from an EMBL/GenBank/DDBJ whole genome shotgun (WGS) entry which is preliminary data.</text>
</comment>
<keyword evidence="2" id="KW-1185">Reference proteome</keyword>
<gene>
    <name evidence="1" type="ORF">VNI00_017450</name>
</gene>
<proteinExistence type="predicted"/>
<protein>
    <submittedName>
        <fullName evidence="1">Uncharacterized protein</fullName>
    </submittedName>
</protein>
<dbReference type="Proteomes" id="UP001383192">
    <property type="component" value="Unassembled WGS sequence"/>
</dbReference>
<sequence length="133" mass="15869">MAFNGTRDLAVESATNIVHRDQYNQTFNVQLGGKRRMMEWQGRELDDDLIDEYRKIRLGDIKKVEKLHSEYVCDGEWVDDRRHTRVHTGRRNIYRVRLYGDDRAYTAFTYSGENASEVLLHRLVYWIHGLTYL</sequence>
<dbReference type="AlphaFoldDB" id="A0AAW0B988"/>
<evidence type="ECO:0000313" key="2">
    <source>
        <dbReference type="Proteomes" id="UP001383192"/>
    </source>
</evidence>
<accession>A0AAW0B988</accession>
<reference evidence="1 2" key="1">
    <citation type="submission" date="2024-01" db="EMBL/GenBank/DDBJ databases">
        <title>A draft genome for a cacao thread blight-causing isolate of Paramarasmius palmivorus.</title>
        <authorList>
            <person name="Baruah I.K."/>
            <person name="Bukari Y."/>
            <person name="Amoako-Attah I."/>
            <person name="Meinhardt L.W."/>
            <person name="Bailey B.A."/>
            <person name="Cohen S.P."/>
        </authorList>
    </citation>
    <scope>NUCLEOTIDE SEQUENCE [LARGE SCALE GENOMIC DNA]</scope>
    <source>
        <strain evidence="1 2">GH-12</strain>
    </source>
</reference>
<dbReference type="EMBL" id="JAYKXP010000172">
    <property type="protein sequence ID" value="KAK7021347.1"/>
    <property type="molecule type" value="Genomic_DNA"/>
</dbReference>